<keyword evidence="11 29" id="KW-0808">Transferase</keyword>
<dbReference type="GO" id="GO:0009086">
    <property type="term" value="P:methionine biosynthetic process"/>
    <property type="evidence" value="ECO:0007669"/>
    <property type="project" value="UniProtKB-KW"/>
</dbReference>
<comment type="catalytic activity">
    <reaction evidence="26">
        <text>L-homoserine + NADP(+) = L-aspartate 4-semialdehyde + NADPH + H(+)</text>
        <dbReference type="Rhea" id="RHEA:15761"/>
        <dbReference type="ChEBI" id="CHEBI:15378"/>
        <dbReference type="ChEBI" id="CHEBI:57476"/>
        <dbReference type="ChEBI" id="CHEBI:57783"/>
        <dbReference type="ChEBI" id="CHEBI:58349"/>
        <dbReference type="ChEBI" id="CHEBI:537519"/>
        <dbReference type="EC" id="1.1.1.3"/>
    </reaction>
    <physiologicalReaction direction="right-to-left" evidence="26">
        <dbReference type="Rhea" id="RHEA:15763"/>
    </physiologicalReaction>
</comment>
<keyword evidence="10" id="KW-0028">Amino-acid biosynthesis</keyword>
<proteinExistence type="inferred from homology"/>
<evidence type="ECO:0000256" key="24">
    <source>
        <dbReference type="ARBA" id="ARBA00044938"/>
    </source>
</evidence>
<keyword evidence="13" id="KW-0479">Metal-binding</keyword>
<comment type="pathway">
    <text evidence="4">Amino-acid biosynthesis; L-threonine biosynthesis; L-threonine from L-aspartate: step 3/5.</text>
</comment>
<evidence type="ECO:0000256" key="18">
    <source>
        <dbReference type="ARBA" id="ARBA00023002"/>
    </source>
</evidence>
<comment type="similarity">
    <text evidence="8">In the N-terminal section; belongs to the aspartokinase family.</text>
</comment>
<dbReference type="NCBIfam" id="NF006959">
    <property type="entry name" value="PRK09436.1"/>
    <property type="match status" value="1"/>
</dbReference>
<dbReference type="PROSITE" id="PS51671">
    <property type="entry name" value="ACT"/>
    <property type="match status" value="1"/>
</dbReference>
<feature type="domain" description="ACT" evidence="28">
    <location>
        <begin position="313"/>
        <end position="390"/>
    </location>
</feature>
<sequence>MKVLKFGGTSVGSSDSILKVKKIVEEQKEQLVVVVSAVGGVTDQLIKAANLAKKGENICFDVLSEVKEKHYNIIGELFPLDIAQTIKFKTDQLFDEVSTIIKGVYMLKEITEKSEAIISSFGERVSSFIISQLFEGGKLFESQKFIKTDKVFGKDTVDFEETEKRLLEVKDELVQVNVFPGFIACNKKDEVTTLGRGGSDYTAAIIAATYDAEVLEIWTDVNGFMTADPRIISRAYCIDKLSYSEAMELSHFGAKVIYPPTILPVYKKSIPILIKNTFNPEAQGTLINDEKEPLKDKKIKGISSIKDVSLLTIQGIGMIGVTGIAMRLFKSMAQENINVILISQASSENSISIVIESAVSKKAVKLVEKEFKAEIALNQVNNISVETDMAVIAIVGENMKHTTGISGKLFNSMGRNGVNIYAIAQGASELNISFVVKEKDLKKGLNTVHEAFFLSHFTVLNLFLIGTGTVGKMLIEKINNQSEKLLNENKLRLRVAGITNSRKMMLNPQGLVVNGILNDLMAEGEQANLDVFTQRVKDYNLANSIVVDCTANQAISEIYQGLLESNISVVTANKIATSSGYESYQKLKTTALNKGVKFLFETNVGAGLPIIGPLNNLVMSGDKILKLEAVLSGTLNYIVNTVDENKPLSEVILEAKEKGFSEPDPRIDLSGTDVVRKILILAREAGYEMEQSDIDVVPFVPQKYMDCASLEDFMKEIVEYDGAFEQKRKELANAGKKLRYGAKLEGGKATVGFIEIDSKHPFFDLEGSNNIILINSEHYKEHPMQIKGYGAGADVTAAGVFADIIKVANK</sequence>
<keyword evidence="17" id="KW-0521">NADP</keyword>
<evidence type="ECO:0000256" key="3">
    <source>
        <dbReference type="ARBA" id="ARBA00004986"/>
    </source>
</evidence>
<evidence type="ECO:0000256" key="10">
    <source>
        <dbReference type="ARBA" id="ARBA00022605"/>
    </source>
</evidence>
<evidence type="ECO:0000256" key="5">
    <source>
        <dbReference type="ARBA" id="ARBA00005062"/>
    </source>
</evidence>
<dbReference type="PIRSF" id="PIRSF000727">
    <property type="entry name" value="ThrA"/>
    <property type="match status" value="1"/>
</dbReference>
<comment type="pathway">
    <text evidence="6">Amino-acid biosynthesis; L-threonine biosynthesis; L-threonine from L-aspartate: step 1/5.</text>
</comment>
<comment type="catalytic activity">
    <reaction evidence="27">
        <text>L-homoserine + NAD(+) = L-aspartate 4-semialdehyde + NADH + H(+)</text>
        <dbReference type="Rhea" id="RHEA:15757"/>
        <dbReference type="ChEBI" id="CHEBI:15378"/>
        <dbReference type="ChEBI" id="CHEBI:57476"/>
        <dbReference type="ChEBI" id="CHEBI:57540"/>
        <dbReference type="ChEBI" id="CHEBI:57945"/>
        <dbReference type="ChEBI" id="CHEBI:537519"/>
        <dbReference type="EC" id="1.1.1.3"/>
    </reaction>
    <physiologicalReaction direction="right-to-left" evidence="27">
        <dbReference type="Rhea" id="RHEA:15759"/>
    </physiologicalReaction>
</comment>
<evidence type="ECO:0000256" key="16">
    <source>
        <dbReference type="ARBA" id="ARBA00022840"/>
    </source>
</evidence>
<dbReference type="InterPro" id="IPR036393">
    <property type="entry name" value="AceGlu_kinase-like_sf"/>
</dbReference>
<dbReference type="Pfam" id="PF00742">
    <property type="entry name" value="Homoserine_dh"/>
    <property type="match status" value="1"/>
</dbReference>
<dbReference type="GO" id="GO:0005524">
    <property type="term" value="F:ATP binding"/>
    <property type="evidence" value="ECO:0007669"/>
    <property type="project" value="UniProtKB-KW"/>
</dbReference>
<evidence type="ECO:0000256" key="2">
    <source>
        <dbReference type="ARBA" id="ARBA00004766"/>
    </source>
</evidence>
<dbReference type="InterPro" id="IPR005106">
    <property type="entry name" value="Asp/hSer_DH_NAD-bd"/>
</dbReference>
<evidence type="ECO:0000256" key="15">
    <source>
        <dbReference type="ARBA" id="ARBA00022777"/>
    </source>
</evidence>
<dbReference type="PANTHER" id="PTHR43070">
    <property type="match status" value="1"/>
</dbReference>
<dbReference type="InterPro" id="IPR001048">
    <property type="entry name" value="Asp/Glu/Uridylate_kinase"/>
</dbReference>
<comment type="subunit">
    <text evidence="9">Homotetramer.</text>
</comment>
<dbReference type="Pfam" id="PF22468">
    <property type="entry name" value="ACT_9"/>
    <property type="match status" value="2"/>
</dbReference>
<dbReference type="GO" id="GO:0050661">
    <property type="term" value="F:NADP binding"/>
    <property type="evidence" value="ECO:0007669"/>
    <property type="project" value="InterPro"/>
</dbReference>
<evidence type="ECO:0000256" key="26">
    <source>
        <dbReference type="ARBA" id="ARBA00048841"/>
    </source>
</evidence>
<organism evidence="29 30">
    <name type="scientific">Plebeiibacterium sediminum</name>
    <dbReference type="NCBI Taxonomy" id="2992112"/>
    <lineage>
        <taxon>Bacteria</taxon>
        <taxon>Pseudomonadati</taxon>
        <taxon>Bacteroidota</taxon>
        <taxon>Bacteroidia</taxon>
        <taxon>Marinilabiliales</taxon>
        <taxon>Marinilabiliaceae</taxon>
        <taxon>Plebeiibacterium</taxon>
    </lineage>
</organism>
<evidence type="ECO:0000256" key="13">
    <source>
        <dbReference type="ARBA" id="ARBA00022723"/>
    </source>
</evidence>
<dbReference type="AlphaFoldDB" id="A0AAE3M5R9"/>
<keyword evidence="22" id="KW-0486">Methionine biosynthesis</keyword>
<keyword evidence="15 29" id="KW-0418">Kinase</keyword>
<evidence type="ECO:0000256" key="1">
    <source>
        <dbReference type="ARBA" id="ARBA00001920"/>
    </source>
</evidence>
<keyword evidence="14" id="KW-0547">Nucleotide-binding</keyword>
<dbReference type="Proteomes" id="UP001209229">
    <property type="component" value="Unassembled WGS sequence"/>
</dbReference>
<evidence type="ECO:0000256" key="7">
    <source>
        <dbReference type="ARBA" id="ARBA00007952"/>
    </source>
</evidence>
<comment type="catalytic activity">
    <reaction evidence="25">
        <text>L-aspartate + ATP = 4-phospho-L-aspartate + ADP</text>
        <dbReference type="Rhea" id="RHEA:23776"/>
        <dbReference type="ChEBI" id="CHEBI:29991"/>
        <dbReference type="ChEBI" id="CHEBI:30616"/>
        <dbReference type="ChEBI" id="CHEBI:57535"/>
        <dbReference type="ChEBI" id="CHEBI:456216"/>
        <dbReference type="EC" id="2.7.2.4"/>
    </reaction>
    <physiologicalReaction direction="left-to-right" evidence="25">
        <dbReference type="Rhea" id="RHEA:23777"/>
    </physiologicalReaction>
</comment>
<keyword evidence="18 29" id="KW-0560">Oxidoreductase</keyword>
<dbReference type="InterPro" id="IPR036291">
    <property type="entry name" value="NAD(P)-bd_dom_sf"/>
</dbReference>
<comment type="pathway">
    <text evidence="3">Amino-acid biosynthesis; L-methionine biosynthesis via de novo pathway; L-homoserine from L-aspartate: step 1/3.</text>
</comment>
<dbReference type="SUPFAM" id="SSF51735">
    <property type="entry name" value="NAD(P)-binding Rossmann-fold domains"/>
    <property type="match status" value="1"/>
</dbReference>
<dbReference type="Pfam" id="PF03447">
    <property type="entry name" value="NAD_binding_3"/>
    <property type="match status" value="1"/>
</dbReference>
<dbReference type="GO" id="GO:0004072">
    <property type="term" value="F:aspartate kinase activity"/>
    <property type="evidence" value="ECO:0007669"/>
    <property type="project" value="UniProtKB-EC"/>
</dbReference>
<dbReference type="InterPro" id="IPR001342">
    <property type="entry name" value="HDH_cat"/>
</dbReference>
<protein>
    <submittedName>
        <fullName evidence="29">Bifunctional aspartate kinase/homoserine dehydrogenase I</fullName>
        <ecNumber evidence="29">1.1.1.3</ecNumber>
        <ecNumber evidence="29">2.7.2.4</ecNumber>
    </submittedName>
</protein>
<dbReference type="InterPro" id="IPR019811">
    <property type="entry name" value="HDH_CS"/>
</dbReference>
<dbReference type="GO" id="GO:0009090">
    <property type="term" value="P:homoserine biosynthetic process"/>
    <property type="evidence" value="ECO:0007669"/>
    <property type="project" value="UniProtKB-ARBA"/>
</dbReference>
<dbReference type="SUPFAM" id="SSF53633">
    <property type="entry name" value="Carbamate kinase-like"/>
    <property type="match status" value="1"/>
</dbReference>
<dbReference type="SUPFAM" id="SSF55021">
    <property type="entry name" value="ACT-like"/>
    <property type="match status" value="2"/>
</dbReference>
<keyword evidence="21" id="KW-0457">Lysine biosynthesis</keyword>
<dbReference type="NCBIfam" id="TIGR00657">
    <property type="entry name" value="asp_kinases"/>
    <property type="match status" value="1"/>
</dbReference>
<comment type="caution">
    <text evidence="29">The sequence shown here is derived from an EMBL/GenBank/DDBJ whole genome shotgun (WGS) entry which is preliminary data.</text>
</comment>
<evidence type="ECO:0000256" key="12">
    <source>
        <dbReference type="ARBA" id="ARBA00022697"/>
    </source>
</evidence>
<evidence type="ECO:0000256" key="14">
    <source>
        <dbReference type="ARBA" id="ARBA00022741"/>
    </source>
</evidence>
<name>A0AAE3M5R9_9BACT</name>
<keyword evidence="23" id="KW-0511">Multifunctional enzyme</keyword>
<evidence type="ECO:0000256" key="17">
    <source>
        <dbReference type="ARBA" id="ARBA00022857"/>
    </source>
</evidence>
<comment type="function">
    <text evidence="24">Bifunctional aspartate kinase and homoserine dehydrogenase that catalyzes the first and the third steps toward the synthesis of lysine, methionine and threonine from aspartate.</text>
</comment>
<evidence type="ECO:0000256" key="4">
    <source>
        <dbReference type="ARBA" id="ARBA00005056"/>
    </source>
</evidence>
<accession>A0AAE3M5R9</accession>
<comment type="cofactor">
    <cofactor evidence="1">
        <name>a metal cation</name>
        <dbReference type="ChEBI" id="CHEBI:25213"/>
    </cofactor>
</comment>
<dbReference type="EC" id="2.7.2.4" evidence="29"/>
<evidence type="ECO:0000256" key="8">
    <source>
        <dbReference type="ARBA" id="ARBA00010046"/>
    </source>
</evidence>
<comment type="pathway">
    <text evidence="5">Amino-acid biosynthesis; L-methionine biosynthesis via de novo pathway; L-homoserine from L-aspartate: step 3/3.</text>
</comment>
<comment type="pathway">
    <text evidence="2">Amino-acid biosynthesis; L-lysine biosynthesis via DAP pathway; (S)-tetrahydrodipicolinate from L-aspartate: step 1/4.</text>
</comment>
<evidence type="ECO:0000256" key="21">
    <source>
        <dbReference type="ARBA" id="ARBA00023154"/>
    </source>
</evidence>
<keyword evidence="19" id="KW-0520">NAD</keyword>
<dbReference type="Gene3D" id="3.40.50.720">
    <property type="entry name" value="NAD(P)-binding Rossmann-like Domain"/>
    <property type="match status" value="1"/>
</dbReference>
<dbReference type="RefSeq" id="WP_301191207.1">
    <property type="nucleotide sequence ID" value="NZ_JAPDPJ010000033.1"/>
</dbReference>
<dbReference type="Gene3D" id="3.30.70.260">
    <property type="match status" value="1"/>
</dbReference>
<dbReference type="InterPro" id="IPR045865">
    <property type="entry name" value="ACT-like_dom_sf"/>
</dbReference>
<keyword evidence="12" id="KW-0791">Threonine biosynthesis</keyword>
<evidence type="ECO:0000256" key="19">
    <source>
        <dbReference type="ARBA" id="ARBA00023027"/>
    </source>
</evidence>
<comment type="similarity">
    <text evidence="7">In the C-terminal section; belongs to the homoserine dehydrogenase family.</text>
</comment>
<dbReference type="GO" id="GO:0004412">
    <property type="term" value="F:homoserine dehydrogenase activity"/>
    <property type="evidence" value="ECO:0007669"/>
    <property type="project" value="UniProtKB-EC"/>
</dbReference>
<evidence type="ECO:0000256" key="11">
    <source>
        <dbReference type="ARBA" id="ARBA00022679"/>
    </source>
</evidence>
<dbReference type="GO" id="GO:0009089">
    <property type="term" value="P:lysine biosynthetic process via diaminopimelate"/>
    <property type="evidence" value="ECO:0007669"/>
    <property type="project" value="UniProtKB-ARBA"/>
</dbReference>
<keyword evidence="30" id="KW-1185">Reference proteome</keyword>
<dbReference type="InterPro" id="IPR054352">
    <property type="entry name" value="ACT_Aspartokinase"/>
</dbReference>
<keyword evidence="20" id="KW-0915">Sodium</keyword>
<dbReference type="SUPFAM" id="SSF55347">
    <property type="entry name" value="Glyceraldehyde-3-phosphate dehydrogenase-like, C-terminal domain"/>
    <property type="match status" value="1"/>
</dbReference>
<evidence type="ECO:0000256" key="20">
    <source>
        <dbReference type="ARBA" id="ARBA00023053"/>
    </source>
</evidence>
<reference evidence="29" key="1">
    <citation type="submission" date="2022-10" db="EMBL/GenBank/DDBJ databases">
        <authorList>
            <person name="Yu W.X."/>
        </authorList>
    </citation>
    <scope>NUCLEOTIDE SEQUENCE</scope>
    <source>
        <strain evidence="29">AAT</strain>
    </source>
</reference>
<evidence type="ECO:0000256" key="25">
    <source>
        <dbReference type="ARBA" id="ARBA00048561"/>
    </source>
</evidence>
<dbReference type="Pfam" id="PF00696">
    <property type="entry name" value="AA_kinase"/>
    <property type="match status" value="1"/>
</dbReference>
<dbReference type="Gene3D" id="1.20.120.1320">
    <property type="entry name" value="Aspartokinase, catalytic domain"/>
    <property type="match status" value="1"/>
</dbReference>
<dbReference type="PROSITE" id="PS01042">
    <property type="entry name" value="HOMOSER_DHGENASE"/>
    <property type="match status" value="1"/>
</dbReference>
<evidence type="ECO:0000313" key="29">
    <source>
        <dbReference type="EMBL" id="MCW3787642.1"/>
    </source>
</evidence>
<gene>
    <name evidence="29" type="primary">thrA</name>
    <name evidence="29" type="ORF">OM075_14295</name>
</gene>
<dbReference type="FunFam" id="3.30.2130.10:FF:000001">
    <property type="entry name" value="Bifunctional aspartokinase/homoserine dehydrogenase"/>
    <property type="match status" value="1"/>
</dbReference>
<dbReference type="Gene3D" id="3.40.1160.10">
    <property type="entry name" value="Acetylglutamate kinase-like"/>
    <property type="match status" value="1"/>
</dbReference>
<dbReference type="Gene3D" id="3.30.2130.10">
    <property type="entry name" value="VC0802-like"/>
    <property type="match status" value="1"/>
</dbReference>
<keyword evidence="16" id="KW-0067">ATP-binding</keyword>
<dbReference type="InterPro" id="IPR002912">
    <property type="entry name" value="ACT_dom"/>
</dbReference>
<evidence type="ECO:0000256" key="23">
    <source>
        <dbReference type="ARBA" id="ARBA00023268"/>
    </source>
</evidence>
<dbReference type="CDD" id="cd04243">
    <property type="entry name" value="AAK_AK-HSDH-like"/>
    <property type="match status" value="1"/>
</dbReference>
<evidence type="ECO:0000259" key="28">
    <source>
        <dbReference type="PROSITE" id="PS51671"/>
    </source>
</evidence>
<evidence type="ECO:0000256" key="9">
    <source>
        <dbReference type="ARBA" id="ARBA00011881"/>
    </source>
</evidence>
<evidence type="ECO:0000256" key="27">
    <source>
        <dbReference type="ARBA" id="ARBA00049031"/>
    </source>
</evidence>
<dbReference type="InterPro" id="IPR018042">
    <property type="entry name" value="Aspartate_kinase_CS"/>
</dbReference>
<dbReference type="GO" id="GO:0009088">
    <property type="term" value="P:threonine biosynthetic process"/>
    <property type="evidence" value="ECO:0007669"/>
    <property type="project" value="UniProtKB-KW"/>
</dbReference>
<dbReference type="InterPro" id="IPR001341">
    <property type="entry name" value="Asp_kinase"/>
</dbReference>
<dbReference type="EC" id="1.1.1.3" evidence="29"/>
<evidence type="ECO:0000256" key="22">
    <source>
        <dbReference type="ARBA" id="ARBA00023167"/>
    </source>
</evidence>
<dbReference type="InterPro" id="IPR011147">
    <property type="entry name" value="Bifunc_Aspkin/hSer_DH"/>
</dbReference>
<evidence type="ECO:0000313" key="30">
    <source>
        <dbReference type="Proteomes" id="UP001209229"/>
    </source>
</evidence>
<dbReference type="InterPro" id="IPR049638">
    <property type="entry name" value="AK-HD"/>
</dbReference>
<dbReference type="EMBL" id="JAPDPJ010000033">
    <property type="protein sequence ID" value="MCW3787642.1"/>
    <property type="molecule type" value="Genomic_DNA"/>
</dbReference>
<dbReference type="GO" id="GO:0046872">
    <property type="term" value="F:metal ion binding"/>
    <property type="evidence" value="ECO:0007669"/>
    <property type="project" value="UniProtKB-KW"/>
</dbReference>
<dbReference type="PROSITE" id="PS00324">
    <property type="entry name" value="ASPARTOKINASE"/>
    <property type="match status" value="1"/>
</dbReference>
<dbReference type="CDD" id="cd04921">
    <property type="entry name" value="ACT_AKi-HSDH-ThrA-like_1"/>
    <property type="match status" value="1"/>
</dbReference>
<evidence type="ECO:0000256" key="6">
    <source>
        <dbReference type="ARBA" id="ARBA00005139"/>
    </source>
</evidence>
<dbReference type="PANTHER" id="PTHR43070:SF3">
    <property type="entry name" value="HOMOSERINE DEHYDROGENASE"/>
    <property type="match status" value="1"/>
</dbReference>
<dbReference type="InterPro" id="IPR042199">
    <property type="entry name" value="AsparK_Bifunc_asparK/hSer_DH"/>
</dbReference>
<dbReference type="Gene3D" id="3.30.360.10">
    <property type="entry name" value="Dihydrodipicolinate Reductase, domain 2"/>
    <property type="match status" value="1"/>
</dbReference>
<dbReference type="FunFam" id="3.30.360.10:FF:000006">
    <property type="entry name" value="Bifunctional aspartokinase/homoserine dehydrogenase"/>
    <property type="match status" value="1"/>
</dbReference>